<reference evidence="1" key="3">
    <citation type="submission" date="2020-06" db="EMBL/GenBank/DDBJ databases">
        <title>Helianthus annuus Genome sequencing and assembly Release 2.</title>
        <authorList>
            <person name="Gouzy J."/>
            <person name="Langlade N."/>
            <person name="Munos S."/>
        </authorList>
    </citation>
    <scope>NUCLEOTIDE SEQUENCE</scope>
    <source>
        <tissue evidence="1">Leaves</tissue>
    </source>
</reference>
<accession>A0A251UJ90</accession>
<evidence type="ECO:0000313" key="3">
    <source>
        <dbReference type="Proteomes" id="UP000215914"/>
    </source>
</evidence>
<gene>
    <name evidence="2" type="ORF">HannXRQ_Chr06g0171021</name>
    <name evidence="1" type="ORF">HanXRQr2_Chr06g0247631</name>
</gene>
<dbReference type="Gramene" id="mRNA:HanXRQr2_Chr06g0247631">
    <property type="protein sequence ID" value="mRNA:HanXRQr2_Chr06g0247631"/>
    <property type="gene ID" value="HanXRQr2_Chr06g0247631"/>
</dbReference>
<protein>
    <submittedName>
        <fullName evidence="2">Uncharacterized protein</fullName>
    </submittedName>
</protein>
<dbReference type="EMBL" id="MNCJ02000321">
    <property type="protein sequence ID" value="KAF5801392.1"/>
    <property type="molecule type" value="Genomic_DNA"/>
</dbReference>
<reference evidence="2" key="2">
    <citation type="submission" date="2017-02" db="EMBL/GenBank/DDBJ databases">
        <title>Sunflower complete genome.</title>
        <authorList>
            <person name="Langlade N."/>
            <person name="Munos S."/>
        </authorList>
    </citation>
    <scope>NUCLEOTIDE SEQUENCE [LARGE SCALE GENOMIC DNA]</scope>
    <source>
        <tissue evidence="2">Leaves</tissue>
    </source>
</reference>
<evidence type="ECO:0000313" key="2">
    <source>
        <dbReference type="EMBL" id="OTG22391.1"/>
    </source>
</evidence>
<dbReference type="InParanoid" id="A0A251UJ90"/>
<reference evidence="1 3" key="1">
    <citation type="journal article" date="2017" name="Nature">
        <title>The sunflower genome provides insights into oil metabolism, flowering and Asterid evolution.</title>
        <authorList>
            <person name="Badouin H."/>
            <person name="Gouzy J."/>
            <person name="Grassa C.J."/>
            <person name="Murat F."/>
            <person name="Staton S.E."/>
            <person name="Cottret L."/>
            <person name="Lelandais-Briere C."/>
            <person name="Owens G.L."/>
            <person name="Carrere S."/>
            <person name="Mayjonade B."/>
            <person name="Legrand L."/>
            <person name="Gill N."/>
            <person name="Kane N.C."/>
            <person name="Bowers J.E."/>
            <person name="Hubner S."/>
            <person name="Bellec A."/>
            <person name="Berard A."/>
            <person name="Berges H."/>
            <person name="Blanchet N."/>
            <person name="Boniface M.C."/>
            <person name="Brunel D."/>
            <person name="Catrice O."/>
            <person name="Chaidir N."/>
            <person name="Claudel C."/>
            <person name="Donnadieu C."/>
            <person name="Faraut T."/>
            <person name="Fievet G."/>
            <person name="Helmstetter N."/>
            <person name="King M."/>
            <person name="Knapp S.J."/>
            <person name="Lai Z."/>
            <person name="Le Paslier M.C."/>
            <person name="Lippi Y."/>
            <person name="Lorenzon L."/>
            <person name="Mandel J.R."/>
            <person name="Marage G."/>
            <person name="Marchand G."/>
            <person name="Marquand E."/>
            <person name="Bret-Mestries E."/>
            <person name="Morien E."/>
            <person name="Nambeesan S."/>
            <person name="Nguyen T."/>
            <person name="Pegot-Espagnet P."/>
            <person name="Pouilly N."/>
            <person name="Raftis F."/>
            <person name="Sallet E."/>
            <person name="Schiex T."/>
            <person name="Thomas J."/>
            <person name="Vandecasteele C."/>
            <person name="Vares D."/>
            <person name="Vear F."/>
            <person name="Vautrin S."/>
            <person name="Crespi M."/>
            <person name="Mangin B."/>
            <person name="Burke J.M."/>
            <person name="Salse J."/>
            <person name="Munos S."/>
            <person name="Vincourt P."/>
            <person name="Rieseberg L.H."/>
            <person name="Langlade N.B."/>
        </authorList>
    </citation>
    <scope>NUCLEOTIDE SEQUENCE [LARGE SCALE GENOMIC DNA]</scope>
    <source>
        <strain evidence="3">cv. SF193</strain>
        <tissue evidence="1">Leaves</tissue>
    </source>
</reference>
<sequence length="120" mass="13441">MIFWRPAREDDGGGGFVSPDSFTVKDQDQPRFRSFGSPMGLFGSDLVKPWMVSFGSKSVGSGRIQRCLGQALNFWVLVDSVKHSRGLTSWTSVCSQYIHATRCFMICPRISSNHNIINYS</sequence>
<evidence type="ECO:0000313" key="1">
    <source>
        <dbReference type="EMBL" id="KAF5801392.1"/>
    </source>
</evidence>
<proteinExistence type="predicted"/>
<keyword evidence="3" id="KW-1185">Reference proteome</keyword>
<dbReference type="AlphaFoldDB" id="A0A251UJ90"/>
<organism evidence="2 3">
    <name type="scientific">Helianthus annuus</name>
    <name type="common">Common sunflower</name>
    <dbReference type="NCBI Taxonomy" id="4232"/>
    <lineage>
        <taxon>Eukaryota</taxon>
        <taxon>Viridiplantae</taxon>
        <taxon>Streptophyta</taxon>
        <taxon>Embryophyta</taxon>
        <taxon>Tracheophyta</taxon>
        <taxon>Spermatophyta</taxon>
        <taxon>Magnoliopsida</taxon>
        <taxon>eudicotyledons</taxon>
        <taxon>Gunneridae</taxon>
        <taxon>Pentapetalae</taxon>
        <taxon>asterids</taxon>
        <taxon>campanulids</taxon>
        <taxon>Asterales</taxon>
        <taxon>Asteraceae</taxon>
        <taxon>Asteroideae</taxon>
        <taxon>Heliantheae alliance</taxon>
        <taxon>Heliantheae</taxon>
        <taxon>Helianthus</taxon>
    </lineage>
</organism>
<dbReference type="Proteomes" id="UP000215914">
    <property type="component" value="Chromosome 6"/>
</dbReference>
<dbReference type="EMBL" id="CM007895">
    <property type="protein sequence ID" value="OTG22391.1"/>
    <property type="molecule type" value="Genomic_DNA"/>
</dbReference>
<name>A0A251UJ90_HELAN</name>